<dbReference type="PANTHER" id="PTHR48287">
    <property type="entry name" value="ARM REPEAT SUPERFAMILY PROTEIN"/>
    <property type="match status" value="1"/>
</dbReference>
<dbReference type="PANTHER" id="PTHR48287:SF1">
    <property type="entry name" value="ARM REPEAT SUPERFAMILY PROTEIN"/>
    <property type="match status" value="1"/>
</dbReference>
<feature type="non-terminal residue" evidence="1">
    <location>
        <position position="149"/>
    </location>
</feature>
<proteinExistence type="predicted"/>
<organism evidence="1 2">
    <name type="scientific">Rotaria socialis</name>
    <dbReference type="NCBI Taxonomy" id="392032"/>
    <lineage>
        <taxon>Eukaryota</taxon>
        <taxon>Metazoa</taxon>
        <taxon>Spiralia</taxon>
        <taxon>Gnathifera</taxon>
        <taxon>Rotifera</taxon>
        <taxon>Eurotatoria</taxon>
        <taxon>Bdelloidea</taxon>
        <taxon>Philodinida</taxon>
        <taxon>Philodinidae</taxon>
        <taxon>Rotaria</taxon>
    </lineage>
</organism>
<reference evidence="1" key="1">
    <citation type="submission" date="2021-02" db="EMBL/GenBank/DDBJ databases">
        <authorList>
            <person name="Nowell W R."/>
        </authorList>
    </citation>
    <scope>NUCLEOTIDE SEQUENCE</scope>
</reference>
<dbReference type="Proteomes" id="UP000663873">
    <property type="component" value="Unassembled WGS sequence"/>
</dbReference>
<dbReference type="InterPro" id="IPR016024">
    <property type="entry name" value="ARM-type_fold"/>
</dbReference>
<evidence type="ECO:0000313" key="2">
    <source>
        <dbReference type="Proteomes" id="UP000663873"/>
    </source>
</evidence>
<accession>A0A821I5E0</accession>
<dbReference type="AlphaFoldDB" id="A0A821I5E0"/>
<feature type="non-terminal residue" evidence="1">
    <location>
        <position position="1"/>
    </location>
</feature>
<dbReference type="EMBL" id="CAJOBP010034088">
    <property type="protein sequence ID" value="CAF4694230.1"/>
    <property type="molecule type" value="Genomic_DNA"/>
</dbReference>
<keyword evidence="2" id="KW-1185">Reference proteome</keyword>
<name>A0A821I5E0_9BILA</name>
<gene>
    <name evidence="1" type="ORF">UJA718_LOCUS35907</name>
</gene>
<dbReference type="InterPro" id="IPR052087">
    <property type="entry name" value="RRP12"/>
</dbReference>
<sequence length="149" mass="16781">AIQCLHEINGRTRCDGYLIIIKCARLWTSLSEQSFIDSLTGFFHFLMAGLVSPHSPSMSSATLLAISRLCLEFQENLAGTIVDELISTLILVLQSKERQIIQAALSFCRVLLIILNETVLSKYIEQLASSLTIMREENNFTFRSKLKLI</sequence>
<evidence type="ECO:0000313" key="1">
    <source>
        <dbReference type="EMBL" id="CAF4694230.1"/>
    </source>
</evidence>
<protein>
    <submittedName>
        <fullName evidence="1">Uncharacterized protein</fullName>
    </submittedName>
</protein>
<comment type="caution">
    <text evidence="1">The sequence shown here is derived from an EMBL/GenBank/DDBJ whole genome shotgun (WGS) entry which is preliminary data.</text>
</comment>
<dbReference type="SUPFAM" id="SSF48371">
    <property type="entry name" value="ARM repeat"/>
    <property type="match status" value="1"/>
</dbReference>